<evidence type="ECO:0000256" key="1">
    <source>
        <dbReference type="ARBA" id="ARBA00008390"/>
    </source>
</evidence>
<dbReference type="GO" id="GO:0008289">
    <property type="term" value="F:lipid binding"/>
    <property type="evidence" value="ECO:0007669"/>
    <property type="project" value="UniProtKB-KW"/>
</dbReference>
<dbReference type="KEGG" id="bmor:119629672"/>
<keyword evidence="2" id="KW-0446">Lipid-binding</keyword>
<reference evidence="5" key="1">
    <citation type="journal article" date="2008" name="Insect Biochem. Mol. Biol.">
        <title>The genome of a lepidopteran model insect, the silkworm Bombyx mori.</title>
        <authorList>
            <consortium name="International Silkworm Genome Consortium"/>
        </authorList>
    </citation>
    <scope>NUCLEOTIDE SEQUENCE [LARGE SCALE GENOMIC DNA]</scope>
    <source>
        <strain evidence="5">p50T</strain>
    </source>
</reference>
<evidence type="ECO:0000256" key="2">
    <source>
        <dbReference type="ARBA" id="ARBA00023121"/>
    </source>
</evidence>
<reference evidence="4" key="2">
    <citation type="submission" date="2022-06" db="UniProtKB">
        <authorList>
            <consortium name="EnsemblMetazoa"/>
        </authorList>
    </citation>
    <scope>IDENTIFICATION</scope>
    <source>
        <strain evidence="4">p50T (Dazao)</strain>
    </source>
</reference>
<comment type="similarity">
    <text evidence="1">Belongs to the calycin superfamily. Fatty-acid binding protein (FABP) family.</text>
</comment>
<evidence type="ECO:0000313" key="5">
    <source>
        <dbReference type="Proteomes" id="UP000005204"/>
    </source>
</evidence>
<dbReference type="CDD" id="cd00742">
    <property type="entry name" value="FABP"/>
    <property type="match status" value="1"/>
</dbReference>
<protein>
    <recommendedName>
        <fullName evidence="3">Lipocalin/cytosolic fatty-acid binding domain-containing protein</fullName>
    </recommendedName>
</protein>
<dbReference type="PANTHER" id="PTHR11955">
    <property type="entry name" value="FATTY ACID BINDING PROTEIN"/>
    <property type="match status" value="1"/>
</dbReference>
<dbReference type="PRINTS" id="PR00178">
    <property type="entry name" value="FATTYACIDBP"/>
</dbReference>
<evidence type="ECO:0000313" key="4">
    <source>
        <dbReference type="EnsemblMetazoa" id="XP_037872226.1"/>
    </source>
</evidence>
<dbReference type="Proteomes" id="UP000005204">
    <property type="component" value="Unassembled WGS sequence"/>
</dbReference>
<dbReference type="InterPro" id="IPR000463">
    <property type="entry name" value="Fatty_acid-bd"/>
</dbReference>
<keyword evidence="5" id="KW-1185">Reference proteome</keyword>
<dbReference type="InterPro" id="IPR012674">
    <property type="entry name" value="Calycin"/>
</dbReference>
<dbReference type="InterPro" id="IPR000566">
    <property type="entry name" value="Lipocln_cytosolic_FA-bd_dom"/>
</dbReference>
<organism evidence="4 5">
    <name type="scientific">Bombyx mori</name>
    <name type="common">Silk moth</name>
    <dbReference type="NCBI Taxonomy" id="7091"/>
    <lineage>
        <taxon>Eukaryota</taxon>
        <taxon>Metazoa</taxon>
        <taxon>Ecdysozoa</taxon>
        <taxon>Arthropoda</taxon>
        <taxon>Hexapoda</taxon>
        <taxon>Insecta</taxon>
        <taxon>Pterygota</taxon>
        <taxon>Neoptera</taxon>
        <taxon>Endopterygota</taxon>
        <taxon>Lepidoptera</taxon>
        <taxon>Glossata</taxon>
        <taxon>Ditrysia</taxon>
        <taxon>Bombycoidea</taxon>
        <taxon>Bombycidae</taxon>
        <taxon>Bombycinae</taxon>
        <taxon>Bombyx</taxon>
    </lineage>
</organism>
<proteinExistence type="inferred from homology"/>
<name>A0A8R2M2X4_BOMMO</name>
<sequence length="137" mass="15775">MDEFLELKYVLVESENFDDYLTFIGIGYFARKVAINLKPVQSLRKNHDGTYSFDFTSSVTSYTITFTPGVEFEEVKPDGVKAKSIITFEGNKMIHIQGEQNGTTSEHVREFYEDQLIVTTTANGFDKTAIRKYQRIY</sequence>
<dbReference type="AlphaFoldDB" id="A0A8R2M2X4"/>
<dbReference type="EnsemblMetazoa" id="XM_038016298.1">
    <property type="protein sequence ID" value="XP_037872226.1"/>
    <property type="gene ID" value="LOC119629672"/>
</dbReference>
<dbReference type="GeneID" id="119629672"/>
<dbReference type="Pfam" id="PF00061">
    <property type="entry name" value="Lipocalin"/>
    <property type="match status" value="1"/>
</dbReference>
<dbReference type="Gene3D" id="2.40.128.20">
    <property type="match status" value="1"/>
</dbReference>
<dbReference type="RefSeq" id="XP_037872226.1">
    <property type="nucleotide sequence ID" value="XM_038016298.2"/>
</dbReference>
<evidence type="ECO:0000259" key="3">
    <source>
        <dbReference type="Pfam" id="PF00061"/>
    </source>
</evidence>
<dbReference type="InterPro" id="IPR031259">
    <property type="entry name" value="ILBP"/>
</dbReference>
<dbReference type="SUPFAM" id="SSF50814">
    <property type="entry name" value="Lipocalins"/>
    <property type="match status" value="1"/>
</dbReference>
<accession>A0A8R2M2X4</accession>
<feature type="domain" description="Lipocalin/cytosolic fatty-acid binding" evidence="3">
    <location>
        <begin position="9"/>
        <end position="132"/>
    </location>
</feature>